<evidence type="ECO:0000313" key="6">
    <source>
        <dbReference type="EMBL" id="KSV58121.1"/>
    </source>
</evidence>
<protein>
    <recommendedName>
        <fullName evidence="8">Colicin V production protein</fullName>
    </recommendedName>
</protein>
<dbReference type="RefSeq" id="WP_058353714.1">
    <property type="nucleotide sequence ID" value="NZ_CABMMD010000186.1"/>
</dbReference>
<keyword evidence="3 5" id="KW-1133">Transmembrane helix</keyword>
<evidence type="ECO:0008006" key="8">
    <source>
        <dbReference type="Google" id="ProtNLM"/>
    </source>
</evidence>
<sequence>MEADKLLDLGRNLDVEQLNWLVIAVIIIIAGYMIKGGADGFVKTVFEMFSVLVAAAAASFLAPYINTVLKSDAPLFAFLIGYFVCWLILKYACAALDIISRLPIINELNKAAGLLAGLFRGIIMVWTLFIIITVFRETAWGGTALGLIEDSHILKTLYQSNLILKLAKVFF</sequence>
<evidence type="ECO:0000256" key="5">
    <source>
        <dbReference type="SAM" id="Phobius"/>
    </source>
</evidence>
<evidence type="ECO:0000256" key="3">
    <source>
        <dbReference type="ARBA" id="ARBA00022989"/>
    </source>
</evidence>
<evidence type="ECO:0000256" key="1">
    <source>
        <dbReference type="ARBA" id="ARBA00004141"/>
    </source>
</evidence>
<evidence type="ECO:0000313" key="7">
    <source>
        <dbReference type="Proteomes" id="UP000054874"/>
    </source>
</evidence>
<organism evidence="6 7">
    <name type="scientific">Acetivibrio ethanolgignens</name>
    <dbReference type="NCBI Taxonomy" id="290052"/>
    <lineage>
        <taxon>Bacteria</taxon>
        <taxon>Bacillati</taxon>
        <taxon>Bacillota</taxon>
        <taxon>Clostridia</taxon>
        <taxon>Eubacteriales</taxon>
        <taxon>Oscillospiraceae</taxon>
        <taxon>Acetivibrio</taxon>
    </lineage>
</organism>
<dbReference type="GO" id="GO:0009403">
    <property type="term" value="P:toxin biosynthetic process"/>
    <property type="evidence" value="ECO:0007669"/>
    <property type="project" value="InterPro"/>
</dbReference>
<comment type="subcellular location">
    <subcellularLocation>
        <location evidence="1">Membrane</location>
        <topology evidence="1">Multi-pass membrane protein</topology>
    </subcellularLocation>
</comment>
<dbReference type="InterPro" id="IPR003825">
    <property type="entry name" value="Colicin-V_CvpA"/>
</dbReference>
<dbReference type="AlphaFoldDB" id="A0A0V8QDI9"/>
<dbReference type="EMBL" id="LNAM01000186">
    <property type="protein sequence ID" value="KSV58121.1"/>
    <property type="molecule type" value="Genomic_DNA"/>
</dbReference>
<dbReference type="OrthoDB" id="1970894at2"/>
<keyword evidence="2 5" id="KW-0812">Transmembrane</keyword>
<evidence type="ECO:0000256" key="4">
    <source>
        <dbReference type="ARBA" id="ARBA00023136"/>
    </source>
</evidence>
<reference evidence="6 7" key="1">
    <citation type="submission" date="2015-11" db="EMBL/GenBank/DDBJ databases">
        <title>Butyribacter intestini gen. nov., sp. nov., a butyric acid-producing bacterium of the family Lachnospiraceae isolated from the human faeces.</title>
        <authorList>
            <person name="Zou Y."/>
            <person name="Xue W."/>
            <person name="Luo G."/>
            <person name="Lv M."/>
        </authorList>
    </citation>
    <scope>NUCLEOTIDE SEQUENCE [LARGE SCALE GENOMIC DNA]</scope>
    <source>
        <strain evidence="6 7">ACET-33324</strain>
    </source>
</reference>
<name>A0A0V8QDI9_9FIRM</name>
<keyword evidence="7" id="KW-1185">Reference proteome</keyword>
<dbReference type="STRING" id="290052.ASU35_03560"/>
<accession>A0A0V8QDI9</accession>
<feature type="transmembrane region" description="Helical" evidence="5">
    <location>
        <begin position="46"/>
        <end position="65"/>
    </location>
</feature>
<dbReference type="Pfam" id="PF02674">
    <property type="entry name" value="Colicin_V"/>
    <property type="match status" value="1"/>
</dbReference>
<comment type="caution">
    <text evidence="6">The sequence shown here is derived from an EMBL/GenBank/DDBJ whole genome shotgun (WGS) entry which is preliminary data.</text>
</comment>
<proteinExistence type="predicted"/>
<feature type="transmembrane region" description="Helical" evidence="5">
    <location>
        <begin position="77"/>
        <end position="99"/>
    </location>
</feature>
<evidence type="ECO:0000256" key="2">
    <source>
        <dbReference type="ARBA" id="ARBA00022692"/>
    </source>
</evidence>
<gene>
    <name evidence="6" type="ORF">ASU35_03560</name>
</gene>
<feature type="transmembrane region" description="Helical" evidence="5">
    <location>
        <begin position="17"/>
        <end position="34"/>
    </location>
</feature>
<feature type="transmembrane region" description="Helical" evidence="5">
    <location>
        <begin position="111"/>
        <end position="135"/>
    </location>
</feature>
<dbReference type="Proteomes" id="UP000054874">
    <property type="component" value="Unassembled WGS sequence"/>
</dbReference>
<dbReference type="GO" id="GO:0016020">
    <property type="term" value="C:membrane"/>
    <property type="evidence" value="ECO:0007669"/>
    <property type="project" value="UniProtKB-SubCell"/>
</dbReference>
<keyword evidence="4 5" id="KW-0472">Membrane</keyword>